<comment type="caution">
    <text evidence="3">The sequence shown here is derived from an EMBL/GenBank/DDBJ whole genome shotgun (WGS) entry which is preliminary data.</text>
</comment>
<reference evidence="3" key="1">
    <citation type="submission" date="2016-01" db="EMBL/GenBank/DDBJ databases">
        <authorList>
            <person name="Peeters C."/>
        </authorList>
    </citation>
    <scope>NUCLEOTIDE SEQUENCE [LARGE SCALE GENOMIC DNA]</scope>
    <source>
        <strain evidence="3">LMG 22934</strain>
    </source>
</reference>
<dbReference type="STRING" id="326474.AWB65_05376"/>
<name>A0A158IT23_9BURK</name>
<dbReference type="NCBIfam" id="NF033594">
    <property type="entry name" value="transpos_ISNCY_2"/>
    <property type="match status" value="1"/>
</dbReference>
<dbReference type="InterPro" id="IPR001584">
    <property type="entry name" value="Integrase_cat-core"/>
</dbReference>
<organism evidence="3 4">
    <name type="scientific">Caballeronia humi</name>
    <dbReference type="NCBI Taxonomy" id="326474"/>
    <lineage>
        <taxon>Bacteria</taxon>
        <taxon>Pseudomonadati</taxon>
        <taxon>Pseudomonadota</taxon>
        <taxon>Betaproteobacteria</taxon>
        <taxon>Burkholderiales</taxon>
        <taxon>Burkholderiaceae</taxon>
        <taxon>Caballeronia</taxon>
    </lineage>
</organism>
<dbReference type="EMBL" id="FCNW02000043">
    <property type="protein sequence ID" value="SAL59812.1"/>
    <property type="molecule type" value="Genomic_DNA"/>
</dbReference>
<dbReference type="PROSITE" id="PS50994">
    <property type="entry name" value="INTEGRASE"/>
    <property type="match status" value="1"/>
</dbReference>
<evidence type="ECO:0000313" key="4">
    <source>
        <dbReference type="Proteomes" id="UP000054977"/>
    </source>
</evidence>
<proteinExistence type="predicted"/>
<dbReference type="OrthoDB" id="5655881at2"/>
<protein>
    <submittedName>
        <fullName evidence="3">Integrase catalytic subunit</fullName>
    </submittedName>
</protein>
<dbReference type="Pfam" id="PF13518">
    <property type="entry name" value="HTH_28"/>
    <property type="match status" value="1"/>
</dbReference>
<dbReference type="InterPro" id="IPR047797">
    <property type="entry name" value="ISNCY_transpos"/>
</dbReference>
<dbReference type="PANTHER" id="PTHR35004:SF7">
    <property type="entry name" value="INTEGRASE PROTEIN"/>
    <property type="match status" value="1"/>
</dbReference>
<dbReference type="GO" id="GO:0015074">
    <property type="term" value="P:DNA integration"/>
    <property type="evidence" value="ECO:0007669"/>
    <property type="project" value="InterPro"/>
</dbReference>
<sequence length="475" mass="53853">MTRTGTITMSMRELDRLKVIEAVAESRLMTWRAAERLGLSRRQVERLVILYRAEGAAGLVSQRRGVRSNHQLPQTVLDRALELIHERYADFGPTLACEKLRECHGLVLSKETVRHLMTDAGLWVPRKQRPPKVYQPRARRACFGELVQIDGCDHYWFEDRGPACALLVFVDDATSQLMHLHFAPTESTFSYFEATRAYLERHGKPVAFYSDRASVFYVHKRDETAGKGVTQFGRAMYELNIDTFCANSSPAKGRVERAHLTLQDRLVKELRLRDISTIAASNAFACVFMAAYNARFAKPPRSAYDAHRPLRDDENLDAVLTWRVQRKVSDALTLLNDRVLWLLDDTPATRRLIGRYIDVWEYPDGRLEIRADGSVLHAVPYDKLADIDQGAIIENKRLGHALQVARALQAQRDNRRISGSPSRTNRGAPVRTPKPLPGTKKSRAFTRADLDLAIAQVAQQSKTPSKPGQRSARTR</sequence>
<feature type="domain" description="Integrase catalytic" evidence="2">
    <location>
        <begin position="126"/>
        <end position="317"/>
    </location>
</feature>
<evidence type="ECO:0000313" key="3">
    <source>
        <dbReference type="EMBL" id="SAL59812.1"/>
    </source>
</evidence>
<feature type="compositionally biased region" description="Polar residues" evidence="1">
    <location>
        <begin position="457"/>
        <end position="468"/>
    </location>
</feature>
<evidence type="ECO:0000256" key="1">
    <source>
        <dbReference type="SAM" id="MobiDB-lite"/>
    </source>
</evidence>
<dbReference type="GO" id="GO:0003676">
    <property type="term" value="F:nucleic acid binding"/>
    <property type="evidence" value="ECO:0007669"/>
    <property type="project" value="InterPro"/>
</dbReference>
<accession>A0A158IT23</accession>
<dbReference type="PANTHER" id="PTHR35004">
    <property type="entry name" value="TRANSPOSASE RV3428C-RELATED"/>
    <property type="match status" value="1"/>
</dbReference>
<evidence type="ECO:0000259" key="2">
    <source>
        <dbReference type="PROSITE" id="PS50994"/>
    </source>
</evidence>
<dbReference type="InterPro" id="IPR012337">
    <property type="entry name" value="RNaseH-like_sf"/>
</dbReference>
<feature type="region of interest" description="Disordered" evidence="1">
    <location>
        <begin position="410"/>
        <end position="443"/>
    </location>
</feature>
<dbReference type="RefSeq" id="WP_087670047.1">
    <property type="nucleotide sequence ID" value="NZ_FCNW02000043.1"/>
</dbReference>
<dbReference type="InterPro" id="IPR009057">
    <property type="entry name" value="Homeodomain-like_sf"/>
</dbReference>
<dbReference type="InterPro" id="IPR036397">
    <property type="entry name" value="RNaseH_sf"/>
</dbReference>
<dbReference type="Proteomes" id="UP000054977">
    <property type="component" value="Unassembled WGS sequence"/>
</dbReference>
<dbReference type="SUPFAM" id="SSF46689">
    <property type="entry name" value="Homeodomain-like"/>
    <property type="match status" value="1"/>
</dbReference>
<dbReference type="AlphaFoldDB" id="A0A158IT23"/>
<dbReference type="InterPro" id="IPR055247">
    <property type="entry name" value="InsJ-like_HTH"/>
</dbReference>
<dbReference type="SUPFAM" id="SSF53098">
    <property type="entry name" value="Ribonuclease H-like"/>
    <property type="match status" value="1"/>
</dbReference>
<dbReference type="Gene3D" id="3.30.420.10">
    <property type="entry name" value="Ribonuclease H-like superfamily/Ribonuclease H"/>
    <property type="match status" value="1"/>
</dbReference>
<gene>
    <name evidence="3" type="ORF">AWB65_05376</name>
</gene>
<keyword evidence="4" id="KW-1185">Reference proteome</keyword>
<feature type="region of interest" description="Disordered" evidence="1">
    <location>
        <begin position="455"/>
        <end position="475"/>
    </location>
</feature>